<comment type="subcellular location">
    <subcellularLocation>
        <location evidence="2 10">Cell membrane</location>
        <topology evidence="2 10">Multi-pass membrane protein</topology>
    </subcellularLocation>
</comment>
<feature type="transmembrane region" description="Helical" evidence="10">
    <location>
        <begin position="452"/>
        <end position="473"/>
    </location>
</feature>
<evidence type="ECO:0000256" key="11">
    <source>
        <dbReference type="SAM" id="MobiDB-lite"/>
    </source>
</evidence>
<evidence type="ECO:0000256" key="5">
    <source>
        <dbReference type="ARBA" id="ARBA00022692"/>
    </source>
</evidence>
<dbReference type="Proteomes" id="UP000279259">
    <property type="component" value="Unassembled WGS sequence"/>
</dbReference>
<feature type="region of interest" description="Disordered" evidence="11">
    <location>
        <begin position="1004"/>
        <end position="1077"/>
    </location>
</feature>
<keyword evidence="4 10" id="KW-1003">Cell membrane</keyword>
<evidence type="ECO:0000256" key="1">
    <source>
        <dbReference type="ARBA" id="ARBA00002512"/>
    </source>
</evidence>
<feature type="compositionally biased region" description="Pro residues" evidence="11">
    <location>
        <begin position="928"/>
        <end position="940"/>
    </location>
</feature>
<reference evidence="12 13" key="1">
    <citation type="submission" date="2018-11" db="EMBL/GenBank/DDBJ databases">
        <title>Genome sequence of Saitozyma podzolica DSM 27192.</title>
        <authorList>
            <person name="Aliyu H."/>
            <person name="Gorte O."/>
            <person name="Ochsenreither K."/>
        </authorList>
    </citation>
    <scope>NUCLEOTIDE SEQUENCE [LARGE SCALE GENOMIC DNA]</scope>
    <source>
        <strain evidence="12 13">DSM 27192</strain>
    </source>
</reference>
<evidence type="ECO:0000256" key="2">
    <source>
        <dbReference type="ARBA" id="ARBA00004651"/>
    </source>
</evidence>
<evidence type="ECO:0000256" key="6">
    <source>
        <dbReference type="ARBA" id="ARBA00022971"/>
    </source>
</evidence>
<feature type="region of interest" description="Disordered" evidence="11">
    <location>
        <begin position="887"/>
        <end position="949"/>
    </location>
</feature>
<comment type="function">
    <text evidence="1 10">Involved in cell fusion during mating by stabilizing the plasma membrane fusion event.</text>
</comment>
<comment type="caution">
    <text evidence="12">The sequence shown here is derived from an EMBL/GenBank/DDBJ whole genome shotgun (WGS) entry which is preliminary data.</text>
</comment>
<keyword evidence="6 10" id="KW-0184">Conjugation</keyword>
<dbReference type="PANTHER" id="PTHR31030:SF1">
    <property type="entry name" value="PLASMA MEMBRANE FUSION PROTEIN PRM1"/>
    <property type="match status" value="1"/>
</dbReference>
<dbReference type="PANTHER" id="PTHR31030">
    <property type="entry name" value="PLASMA MEMBRANE FUSION PROTEIN PRM1"/>
    <property type="match status" value="1"/>
</dbReference>
<sequence length="1120" mass="122991">MSEDHNSDNDHLRPPRPAYTDAEYVVPLSPPARPPFSTYHSMSSVLPATPRTPYNPPGPSRAPGAPFEPRSSAGLPPYLTLPPRLLLTTLSPALIPLMLTIAHLFQNRSSTASLANTLRSALGSACSGIAKGAASIQTLPRYLAMQTNDEVIRATQASILFVGTALIDCVTILEEVITFLVDTYRSMLLCTLELAIRGTLDILIDAVQTISDSVTSSLNTIRTDIQSDLSSANSVIQSAVSKINSVTSLVDVTLSVPNFTIPALSFLENVTIPTTFESTLIKLNSSIPSLSELKSTIDSLIDMPFESLIADINSTRLEMAASFNSSILSVPSLSTLAASDTSTLENELCGDLDTSLIDDTANALHKLSTIAIGLMFLLLVLVWAALCVWEWRRWRALKNTVDTVEAEWRRDGPRDAWRTVAIVEHPILERYGSPILNRIAPAERTRRNIRWYLAYLSHPTCLALLFVASLGFLSLQFQMVALEAVKSHAEANANSTVTAQQYADEFNSAITTYQTRINDELFGSWLNTTAVVLNDTLVTFYDEIESLLNATFGGTILYGPVNTFIYCILGSKITNLEQGLTWISQHAQVTLPTLPADILVLSNSSMNELVSPVVAAAVGSGSSGDGDSDGYVGKLIDNFESALRFERNFYAILLGVWLGFALIGLMIVLWHSGGRERFHALRKLKRREHGDDSGAETSKTFWNWGNKEKTPIYDDYAEAQFRGTSPTSIPRIVEPLNEDRRGEGPPRTSTSFFDYKHDHTLRDPTSTARPNPARKTTFGSIASLAEPGLAFLRLGRRTPDADGDADADAGRLVEKGVSSEKYNNMASSHQRVLPRGSQAWAQDERVETPPPFWVNRFYGAMEGVRSLFPTRGHRHGAALGRNASVKTERSFGASQVPTAVTPREDWPPRLPSGMEDDAGRYPVLKRSPPAPAPAPVPVPDQPSSSTETQIPTIASQPVYPRPMSRAPTLREGKVIGSANPFLDVPPPLPNKHDSIDYLQDDEQEQYPRDRHGGHDGYDGYREYDDRHETTDEVQRRYLQQVWNHDSSVRETETFSPTSRASSGSYAHSEAQVESANRVQTGTAALAAILANMQERRRADPFSTPFDDPSDPSDPNGSHRR</sequence>
<feature type="region of interest" description="Disordered" evidence="11">
    <location>
        <begin position="727"/>
        <end position="773"/>
    </location>
</feature>
<dbReference type="EMBL" id="RSCD01000001">
    <property type="protein sequence ID" value="RSH95081.1"/>
    <property type="molecule type" value="Genomic_DNA"/>
</dbReference>
<name>A0A427YVP5_9TREE</name>
<protein>
    <recommendedName>
        <fullName evidence="10">Plasma membrane fusion protein PRM1</fullName>
    </recommendedName>
</protein>
<feature type="compositionally biased region" description="Basic and acidic residues" evidence="11">
    <location>
        <begin position="1"/>
        <end position="13"/>
    </location>
</feature>
<evidence type="ECO:0000313" key="13">
    <source>
        <dbReference type="Proteomes" id="UP000279259"/>
    </source>
</evidence>
<evidence type="ECO:0000256" key="8">
    <source>
        <dbReference type="ARBA" id="ARBA00023136"/>
    </source>
</evidence>
<keyword evidence="13" id="KW-1185">Reference proteome</keyword>
<dbReference type="STRING" id="1890683.A0A427YVP5"/>
<feature type="region of interest" description="Disordered" evidence="11">
    <location>
        <begin position="1089"/>
        <end position="1120"/>
    </location>
</feature>
<evidence type="ECO:0000256" key="7">
    <source>
        <dbReference type="ARBA" id="ARBA00022989"/>
    </source>
</evidence>
<evidence type="ECO:0000313" key="12">
    <source>
        <dbReference type="EMBL" id="RSH95081.1"/>
    </source>
</evidence>
<feature type="transmembrane region" description="Helical" evidence="10">
    <location>
        <begin position="370"/>
        <end position="389"/>
    </location>
</feature>
<dbReference type="InterPro" id="IPR026777">
    <property type="entry name" value="PRM1"/>
</dbReference>
<evidence type="ECO:0000256" key="4">
    <source>
        <dbReference type="ARBA" id="ARBA00022475"/>
    </source>
</evidence>
<evidence type="ECO:0000256" key="9">
    <source>
        <dbReference type="ARBA" id="ARBA00023180"/>
    </source>
</evidence>
<feature type="compositionally biased region" description="Polar residues" evidence="11">
    <location>
        <begin position="1053"/>
        <end position="1077"/>
    </location>
</feature>
<feature type="region of interest" description="Disordered" evidence="11">
    <location>
        <begin position="824"/>
        <end position="843"/>
    </location>
</feature>
<comment type="similarity">
    <text evidence="3 10">Belongs to the PRM1 family.</text>
</comment>
<feature type="region of interest" description="Disordered" evidence="11">
    <location>
        <begin position="1"/>
        <end position="71"/>
    </location>
</feature>
<dbReference type="GO" id="GO:0032220">
    <property type="term" value="P:plasma membrane fusion involved in cytogamy"/>
    <property type="evidence" value="ECO:0007669"/>
    <property type="project" value="TreeGrafter"/>
</dbReference>
<gene>
    <name evidence="12" type="primary">PRM1</name>
    <name evidence="12" type="ORF">EHS25_000167</name>
</gene>
<comment type="caution">
    <text evidence="10">Lacks conserved residue(s) required for the propagation of feature annotation.</text>
</comment>
<dbReference type="GO" id="GO:0005886">
    <property type="term" value="C:plasma membrane"/>
    <property type="evidence" value="ECO:0007669"/>
    <property type="project" value="UniProtKB-SubCell"/>
</dbReference>
<keyword evidence="5 10" id="KW-0812">Transmembrane</keyword>
<dbReference type="AlphaFoldDB" id="A0A427YVP5"/>
<feature type="compositionally biased region" description="Basic and acidic residues" evidence="11">
    <location>
        <begin position="1005"/>
        <end position="1035"/>
    </location>
</feature>
<organism evidence="12 13">
    <name type="scientific">Saitozyma podzolica</name>
    <dbReference type="NCBI Taxonomy" id="1890683"/>
    <lineage>
        <taxon>Eukaryota</taxon>
        <taxon>Fungi</taxon>
        <taxon>Dikarya</taxon>
        <taxon>Basidiomycota</taxon>
        <taxon>Agaricomycotina</taxon>
        <taxon>Tremellomycetes</taxon>
        <taxon>Tremellales</taxon>
        <taxon>Trimorphomycetaceae</taxon>
        <taxon>Saitozyma</taxon>
    </lineage>
</organism>
<evidence type="ECO:0000256" key="3">
    <source>
        <dbReference type="ARBA" id="ARBA00010780"/>
    </source>
</evidence>
<evidence type="ECO:0000256" key="10">
    <source>
        <dbReference type="RuleBase" id="RU366035"/>
    </source>
</evidence>
<feature type="transmembrane region" description="Helical" evidence="10">
    <location>
        <begin position="649"/>
        <end position="670"/>
    </location>
</feature>
<keyword evidence="7 10" id="KW-1133">Transmembrane helix</keyword>
<dbReference type="OrthoDB" id="10248838at2759"/>
<keyword evidence="9" id="KW-0325">Glycoprotein</keyword>
<keyword evidence="8 10" id="KW-0472">Membrane</keyword>
<accession>A0A427YVP5</accession>
<dbReference type="GO" id="GO:0043332">
    <property type="term" value="C:mating projection tip"/>
    <property type="evidence" value="ECO:0007669"/>
    <property type="project" value="UniProtKB-UniRule"/>
</dbReference>
<proteinExistence type="inferred from homology"/>